<comment type="caution">
    <text evidence="2">The sequence shown here is derived from an EMBL/GenBank/DDBJ whole genome shotgun (WGS) entry which is preliminary data.</text>
</comment>
<dbReference type="AlphaFoldDB" id="A0A7J3I6C7"/>
<proteinExistence type="predicted"/>
<feature type="coiled-coil region" evidence="1">
    <location>
        <begin position="381"/>
        <end position="408"/>
    </location>
</feature>
<evidence type="ECO:0000256" key="1">
    <source>
        <dbReference type="SAM" id="Coils"/>
    </source>
</evidence>
<sequence>MKTLRNMVATLIIAMVLLSLSPVMASSMALQYVAAQSVNASNTSIEYAKAQVLLAMLTNALTLNISDALRNEIQSLLTVNISSLSSVELKEWIRNASNLLSQIASEVREGRAYKVGIVLERYLNGLKIALENRFRVHVRHYNVSINIDEIIANATRARDVNHLFKMYRNAAREIEAKKAERFAEVVRKRISNDITAVIGGEVRGLEKVAIDLEKSLNVLNKTIEKLRVMNASENIIKALEEAEEHVRLAKRIVANISAEVAAMIQIREMERIRERVREAFNKSIEMLIEIANRTIGEILEELNQLRDRALDANLTDIVERIDNLTIVVSEIRGKLQAVNTTQDVHTILSKLAKVRIAVKTIEKEIEMTVGEIGKKLGVKIEELARKAISEAKEKLKKVNNKFTEIKEAIKNIVCIAIYPPPPACMAIKNIEEKLIPLIEEKINEAENLIEKAEESYGNGRYTEALAYASKALGILNSIEHQLNSIQKLSEVPQHREGPRR</sequence>
<reference evidence="2" key="1">
    <citation type="journal article" date="2020" name="mSystems">
        <title>Genome- and Community-Level Interaction Insights into Carbon Utilization and Element Cycling Functions of Hydrothermarchaeota in Hydrothermal Sediment.</title>
        <authorList>
            <person name="Zhou Z."/>
            <person name="Liu Y."/>
            <person name="Xu W."/>
            <person name="Pan J."/>
            <person name="Luo Z.H."/>
            <person name="Li M."/>
        </authorList>
    </citation>
    <scope>NUCLEOTIDE SEQUENCE [LARGE SCALE GENOMIC DNA]</scope>
    <source>
        <strain evidence="2">SpSt-618</strain>
    </source>
</reference>
<dbReference type="EMBL" id="DTAI01000039">
    <property type="protein sequence ID" value="HGN36141.1"/>
    <property type="molecule type" value="Genomic_DNA"/>
</dbReference>
<protein>
    <submittedName>
        <fullName evidence="2">Uncharacterized protein</fullName>
    </submittedName>
</protein>
<gene>
    <name evidence="2" type="ORF">ENT87_01110</name>
</gene>
<evidence type="ECO:0000313" key="2">
    <source>
        <dbReference type="EMBL" id="HGN36141.1"/>
    </source>
</evidence>
<accession>A0A7J3I6C7</accession>
<name>A0A7J3I6C7_9CREN</name>
<organism evidence="2">
    <name type="scientific">Ignisphaera aggregans</name>
    <dbReference type="NCBI Taxonomy" id="334771"/>
    <lineage>
        <taxon>Archaea</taxon>
        <taxon>Thermoproteota</taxon>
        <taxon>Thermoprotei</taxon>
        <taxon>Desulfurococcales</taxon>
        <taxon>Desulfurococcaceae</taxon>
        <taxon>Ignisphaera</taxon>
    </lineage>
</organism>
<keyword evidence="1" id="KW-0175">Coiled coil</keyword>